<name>A0A5C0AT68_9BURK</name>
<keyword evidence="3" id="KW-0143">Chaperone</keyword>
<proteinExistence type="inferred from homology"/>
<dbReference type="KEGG" id="pacr:FXN63_02545"/>
<dbReference type="InterPro" id="IPR051316">
    <property type="entry name" value="Zinc-reg_GTPase_activator"/>
</dbReference>
<comment type="similarity">
    <text evidence="4">Belongs to the SIMIBI class G3E GTPase family. ZNG1 subfamily.</text>
</comment>
<comment type="function">
    <text evidence="5">Zinc chaperone that directly transfers zinc cofactor to target proteins, thereby activating them. Zinc is transferred from the CXCC motif in the GTPase domain to the zinc binding site in target proteins in a process requiring GTP hydrolysis.</text>
</comment>
<evidence type="ECO:0000256" key="1">
    <source>
        <dbReference type="ARBA" id="ARBA00022741"/>
    </source>
</evidence>
<keyword evidence="1" id="KW-0547">Nucleotide-binding</keyword>
<feature type="compositionally biased region" description="Basic and acidic residues" evidence="7">
    <location>
        <begin position="266"/>
        <end position="275"/>
    </location>
</feature>
<evidence type="ECO:0000256" key="7">
    <source>
        <dbReference type="SAM" id="MobiDB-lite"/>
    </source>
</evidence>
<dbReference type="AlphaFoldDB" id="A0A5C0AT68"/>
<dbReference type="InterPro" id="IPR027417">
    <property type="entry name" value="P-loop_NTPase"/>
</dbReference>
<dbReference type="Pfam" id="PF02492">
    <property type="entry name" value="cobW"/>
    <property type="match status" value="1"/>
</dbReference>
<feature type="compositionally biased region" description="Basic and acidic residues" evidence="7">
    <location>
        <begin position="227"/>
        <end position="257"/>
    </location>
</feature>
<dbReference type="PANTHER" id="PTHR13748:SF62">
    <property type="entry name" value="COBW DOMAIN-CONTAINING PROTEIN"/>
    <property type="match status" value="1"/>
</dbReference>
<dbReference type="CDD" id="cd03112">
    <property type="entry name" value="CobW-like"/>
    <property type="match status" value="1"/>
</dbReference>
<evidence type="ECO:0000256" key="2">
    <source>
        <dbReference type="ARBA" id="ARBA00022801"/>
    </source>
</evidence>
<dbReference type="InterPro" id="IPR003495">
    <property type="entry name" value="CobW/HypB/UreG_nucleotide-bd"/>
</dbReference>
<dbReference type="GO" id="GO:0000166">
    <property type="term" value="F:nucleotide binding"/>
    <property type="evidence" value="ECO:0007669"/>
    <property type="project" value="UniProtKB-KW"/>
</dbReference>
<evidence type="ECO:0000259" key="8">
    <source>
        <dbReference type="SMART" id="SM00833"/>
    </source>
</evidence>
<protein>
    <submittedName>
        <fullName evidence="9">GTP-binding protein</fullName>
    </submittedName>
</protein>
<dbReference type="Gene3D" id="3.30.1220.10">
    <property type="entry name" value="CobW-like, C-terminal domain"/>
    <property type="match status" value="1"/>
</dbReference>
<sequence length="377" mass="42054">MSAAVDTNSLVPVTVLTGFLGAGKTTLLNRILSENHGRRVAVIENEFGPESIDNDLLIREEGEQIVEMNNGCICCTVRGDLVRILQELKAKRKAGELKFERVVIETTGMANPGPVCQTFFMDEEVESYYMLDAVITVVDAKHGMQTLDEQPEALNQVGFADQLLVSKTDIVTEQEFQALRSRLVHINPRAPITKVDFGKVDLKKVLDLRGFNLNSILDIDPDFLAPEHPHAAEAGHDHDHAHDHDHGHDHEHQHIHADGSVCTDPSHNHDHAHVHHHHDDAIKAFVFKSDKPFDGMRLEEFLGGIVQVYGPDLLRYKGILYMNGVNRRMLFQGVHMLMGADVGKAWQAGEKKSSKVVFIGRNLPQDVFTKGLEQCLA</sequence>
<evidence type="ECO:0000313" key="10">
    <source>
        <dbReference type="Proteomes" id="UP000325161"/>
    </source>
</evidence>
<dbReference type="Gene3D" id="3.40.50.300">
    <property type="entry name" value="P-loop containing nucleotide triphosphate hydrolases"/>
    <property type="match status" value="1"/>
</dbReference>
<dbReference type="OrthoDB" id="9808822at2"/>
<evidence type="ECO:0000256" key="6">
    <source>
        <dbReference type="ARBA" id="ARBA00049117"/>
    </source>
</evidence>
<keyword evidence="10" id="KW-1185">Reference proteome</keyword>
<gene>
    <name evidence="9" type="ORF">FXN63_02545</name>
</gene>
<organism evidence="9 10">
    <name type="scientific">Pigmentiphaga aceris</name>
    <dbReference type="NCBI Taxonomy" id="1940612"/>
    <lineage>
        <taxon>Bacteria</taxon>
        <taxon>Pseudomonadati</taxon>
        <taxon>Pseudomonadota</taxon>
        <taxon>Betaproteobacteria</taxon>
        <taxon>Burkholderiales</taxon>
        <taxon>Alcaligenaceae</taxon>
        <taxon>Pigmentiphaga</taxon>
    </lineage>
</organism>
<dbReference type="InterPro" id="IPR036627">
    <property type="entry name" value="CobW-likC_sf"/>
</dbReference>
<evidence type="ECO:0000256" key="3">
    <source>
        <dbReference type="ARBA" id="ARBA00023186"/>
    </source>
</evidence>
<dbReference type="SUPFAM" id="SSF52540">
    <property type="entry name" value="P-loop containing nucleoside triphosphate hydrolases"/>
    <property type="match status" value="1"/>
</dbReference>
<comment type="catalytic activity">
    <reaction evidence="6">
        <text>GTP + H2O = GDP + phosphate + H(+)</text>
        <dbReference type="Rhea" id="RHEA:19669"/>
        <dbReference type="ChEBI" id="CHEBI:15377"/>
        <dbReference type="ChEBI" id="CHEBI:15378"/>
        <dbReference type="ChEBI" id="CHEBI:37565"/>
        <dbReference type="ChEBI" id="CHEBI:43474"/>
        <dbReference type="ChEBI" id="CHEBI:58189"/>
    </reaction>
    <physiologicalReaction direction="left-to-right" evidence="6">
        <dbReference type="Rhea" id="RHEA:19670"/>
    </physiologicalReaction>
</comment>
<feature type="domain" description="CobW C-terminal" evidence="8">
    <location>
        <begin position="282"/>
        <end position="376"/>
    </location>
</feature>
<evidence type="ECO:0000256" key="5">
    <source>
        <dbReference type="ARBA" id="ARBA00045658"/>
    </source>
</evidence>
<dbReference type="SMART" id="SM00833">
    <property type="entry name" value="CobW_C"/>
    <property type="match status" value="1"/>
</dbReference>
<dbReference type="GO" id="GO:0005737">
    <property type="term" value="C:cytoplasm"/>
    <property type="evidence" value="ECO:0007669"/>
    <property type="project" value="TreeGrafter"/>
</dbReference>
<evidence type="ECO:0000256" key="4">
    <source>
        <dbReference type="ARBA" id="ARBA00034320"/>
    </source>
</evidence>
<reference evidence="9 10" key="1">
    <citation type="submission" date="2019-08" db="EMBL/GenBank/DDBJ databases">
        <title>Amphibian skin-associated Pigmentiphaga: genome sequence and occurrence across geography and hosts.</title>
        <authorList>
            <person name="Bletz M.C."/>
            <person name="Bunk B."/>
            <person name="Sproeer C."/>
            <person name="Biwer P."/>
            <person name="Reiter S."/>
            <person name="Rabemananjara F.C.E."/>
            <person name="Schulz S."/>
            <person name="Overmann J."/>
            <person name="Vences M."/>
        </authorList>
    </citation>
    <scope>NUCLEOTIDE SEQUENCE [LARGE SCALE GENOMIC DNA]</scope>
    <source>
        <strain evidence="9 10">Mada1488</strain>
    </source>
</reference>
<dbReference type="PANTHER" id="PTHR13748">
    <property type="entry name" value="COBW-RELATED"/>
    <property type="match status" value="1"/>
</dbReference>
<dbReference type="Proteomes" id="UP000325161">
    <property type="component" value="Chromosome"/>
</dbReference>
<accession>A0A5C0AT68</accession>
<dbReference type="GO" id="GO:0016787">
    <property type="term" value="F:hydrolase activity"/>
    <property type="evidence" value="ECO:0007669"/>
    <property type="project" value="UniProtKB-KW"/>
</dbReference>
<dbReference type="SUPFAM" id="SSF90002">
    <property type="entry name" value="Hypothetical protein YjiA, C-terminal domain"/>
    <property type="match status" value="1"/>
</dbReference>
<dbReference type="RefSeq" id="WP_148812549.1">
    <property type="nucleotide sequence ID" value="NZ_CP043046.1"/>
</dbReference>
<dbReference type="EMBL" id="CP043046">
    <property type="protein sequence ID" value="QEI04844.1"/>
    <property type="molecule type" value="Genomic_DNA"/>
</dbReference>
<evidence type="ECO:0000313" key="9">
    <source>
        <dbReference type="EMBL" id="QEI04844.1"/>
    </source>
</evidence>
<dbReference type="Pfam" id="PF07683">
    <property type="entry name" value="CobW_C"/>
    <property type="match status" value="1"/>
</dbReference>
<feature type="region of interest" description="Disordered" evidence="7">
    <location>
        <begin position="227"/>
        <end position="275"/>
    </location>
</feature>
<dbReference type="InterPro" id="IPR011629">
    <property type="entry name" value="CobW-like_C"/>
</dbReference>
<keyword evidence="2" id="KW-0378">Hydrolase</keyword>